<dbReference type="EMBL" id="CP035503">
    <property type="protein sequence ID" value="QDL39217.1"/>
    <property type="molecule type" value="Genomic_DNA"/>
</dbReference>
<gene>
    <name evidence="1" type="ORF">EUB48_19310</name>
</gene>
<accession>A0A515DFQ2</accession>
<name>A0A515DFQ2_9BURK</name>
<evidence type="ECO:0000313" key="1">
    <source>
        <dbReference type="EMBL" id="QDL39217.1"/>
    </source>
</evidence>
<keyword evidence="2" id="KW-1185">Reference proteome</keyword>
<dbReference type="RefSeq" id="WP_142820714.1">
    <property type="nucleotide sequence ID" value="NZ_CP035503.1"/>
</dbReference>
<protein>
    <submittedName>
        <fullName evidence="1">DUF1840 domain-containing protein</fullName>
    </submittedName>
</protein>
<proteinExistence type="predicted"/>
<dbReference type="OrthoDB" id="5296629at2"/>
<organism evidence="1 2">
    <name type="scientific">Rhodoferax sediminis</name>
    <dbReference type="NCBI Taxonomy" id="2509614"/>
    <lineage>
        <taxon>Bacteria</taxon>
        <taxon>Pseudomonadati</taxon>
        <taxon>Pseudomonadota</taxon>
        <taxon>Betaproteobacteria</taxon>
        <taxon>Burkholderiales</taxon>
        <taxon>Comamonadaceae</taxon>
        <taxon>Rhodoferax</taxon>
    </lineage>
</organism>
<evidence type="ECO:0000313" key="2">
    <source>
        <dbReference type="Proteomes" id="UP000316798"/>
    </source>
</evidence>
<dbReference type="InterPro" id="IPR014991">
    <property type="entry name" value="DUF1840"/>
</dbReference>
<dbReference type="KEGG" id="rhf:EUB48_19310"/>
<dbReference type="AlphaFoldDB" id="A0A515DFQ2"/>
<dbReference type="Proteomes" id="UP000316798">
    <property type="component" value="Chromosome"/>
</dbReference>
<dbReference type="Pfam" id="PF08895">
    <property type="entry name" value="DUF1840"/>
    <property type="match status" value="1"/>
</dbReference>
<reference evidence="1 2" key="1">
    <citation type="submission" date="2019-01" db="EMBL/GenBank/DDBJ databases">
        <title>Genomic insights into a novel species Rhodoferax sp.</title>
        <authorList>
            <person name="Jin L."/>
        </authorList>
    </citation>
    <scope>NUCLEOTIDE SEQUENCE [LARGE SCALE GENOMIC DNA]</scope>
    <source>
        <strain evidence="1 2">CHu59-6-5</strain>
    </source>
</reference>
<sequence>MIYKFKSRATGDLIMLEPDGRRVLEIIGKTPGPQGIIVVEQMLPAVAALNAAIAKAEADFKAAAEAAGGVDNVPTPRDAVTLRQRAVPFIEMLKECAKAEREIVWGV</sequence>